<dbReference type="RefSeq" id="WP_377910495.1">
    <property type="nucleotide sequence ID" value="NZ_JBHSGK010000020.1"/>
</dbReference>
<dbReference type="Gene3D" id="3.30.420.40">
    <property type="match status" value="2"/>
</dbReference>
<comment type="caution">
    <text evidence="2">The sequence shown here is derived from an EMBL/GenBank/DDBJ whole genome shotgun (WGS) entry which is preliminary data.</text>
</comment>
<sequence>MNQHLFASFDIGGTSVKWGLVDIHGVIAEKGQFAANHGCGETILNGIHHVIRTHRARVQGVAVSAPGFIHPETGYIEMGGAVKSFDHFNLQEALEREHRLPVSVENDVNCVALAEKWLGHGTDLKDFVCLTVGTGIGGALFLNDQLYRGHAFRGGEFGFMITHGIHSSSPEYDGLSCNASMTTVREQYAKYLDLPFADVTGERVFEAYDRREPVAVQIVDAFYQTLAVGIYNIVSVLNPEKVLIGGGITARPAFLSEIRSQLAYVDRVFQTEVDTCRFKNDAGLIGAVAYHKLKYAKLEDAGRLSL</sequence>
<dbReference type="SUPFAM" id="SSF53067">
    <property type="entry name" value="Actin-like ATPase domain"/>
    <property type="match status" value="1"/>
</dbReference>
<comment type="similarity">
    <text evidence="1">Belongs to the ROK (NagC/XylR) family.</text>
</comment>
<protein>
    <submittedName>
        <fullName evidence="2">ROK family protein</fullName>
    </submittedName>
</protein>
<keyword evidence="3" id="KW-1185">Reference proteome</keyword>
<evidence type="ECO:0000256" key="1">
    <source>
        <dbReference type="ARBA" id="ARBA00006479"/>
    </source>
</evidence>
<dbReference type="InterPro" id="IPR000600">
    <property type="entry name" value="ROK"/>
</dbReference>
<reference evidence="3" key="1">
    <citation type="journal article" date="2019" name="Int. J. Syst. Evol. Microbiol.">
        <title>The Global Catalogue of Microorganisms (GCM) 10K type strain sequencing project: providing services to taxonomists for standard genome sequencing and annotation.</title>
        <authorList>
            <consortium name="The Broad Institute Genomics Platform"/>
            <consortium name="The Broad Institute Genome Sequencing Center for Infectious Disease"/>
            <person name="Wu L."/>
            <person name="Ma J."/>
        </authorList>
    </citation>
    <scope>NUCLEOTIDE SEQUENCE [LARGE SCALE GENOMIC DNA]</scope>
    <source>
        <strain evidence="3">JCM 12165</strain>
    </source>
</reference>
<evidence type="ECO:0000313" key="2">
    <source>
        <dbReference type="EMBL" id="MFC4737903.1"/>
    </source>
</evidence>
<dbReference type="Proteomes" id="UP001595896">
    <property type="component" value="Unassembled WGS sequence"/>
</dbReference>
<dbReference type="CDD" id="cd24068">
    <property type="entry name" value="ASKHA_NBD_ROK_FnNanK-like"/>
    <property type="match status" value="1"/>
</dbReference>
<evidence type="ECO:0000313" key="3">
    <source>
        <dbReference type="Proteomes" id="UP001595896"/>
    </source>
</evidence>
<dbReference type="InterPro" id="IPR043129">
    <property type="entry name" value="ATPase_NBD"/>
</dbReference>
<name>A0ABV9NX27_9BACI</name>
<gene>
    <name evidence="2" type="ORF">ACFO4L_15085</name>
</gene>
<dbReference type="PANTHER" id="PTHR18964:SF165">
    <property type="entry name" value="BETA-GLUCOSIDE KINASE"/>
    <property type="match status" value="1"/>
</dbReference>
<dbReference type="PANTHER" id="PTHR18964">
    <property type="entry name" value="ROK (REPRESSOR, ORF, KINASE) FAMILY"/>
    <property type="match status" value="1"/>
</dbReference>
<dbReference type="Pfam" id="PF00480">
    <property type="entry name" value="ROK"/>
    <property type="match status" value="1"/>
</dbReference>
<proteinExistence type="inferred from homology"/>
<organism evidence="2 3">
    <name type="scientific">Bacillus daqingensis</name>
    <dbReference type="NCBI Taxonomy" id="872396"/>
    <lineage>
        <taxon>Bacteria</taxon>
        <taxon>Bacillati</taxon>
        <taxon>Bacillota</taxon>
        <taxon>Bacilli</taxon>
        <taxon>Bacillales</taxon>
        <taxon>Bacillaceae</taxon>
        <taxon>Bacillus</taxon>
    </lineage>
</organism>
<accession>A0ABV9NX27</accession>
<dbReference type="EMBL" id="JBHSGK010000020">
    <property type="protein sequence ID" value="MFC4737903.1"/>
    <property type="molecule type" value="Genomic_DNA"/>
</dbReference>